<evidence type="ECO:0000313" key="1">
    <source>
        <dbReference type="EMBL" id="MPN63194.1"/>
    </source>
</evidence>
<dbReference type="AlphaFoldDB" id="A0A645JT24"/>
<name>A0A645JT24_9ZZZZ</name>
<reference evidence="1" key="1">
    <citation type="submission" date="2019-08" db="EMBL/GenBank/DDBJ databases">
        <authorList>
            <person name="Kucharzyk K."/>
            <person name="Murdoch R.W."/>
            <person name="Higgins S."/>
            <person name="Loffler F."/>
        </authorList>
    </citation>
    <scope>NUCLEOTIDE SEQUENCE</scope>
</reference>
<protein>
    <submittedName>
        <fullName evidence="1">Uncharacterized protein</fullName>
    </submittedName>
</protein>
<dbReference type="EMBL" id="VSSQ01142239">
    <property type="protein sequence ID" value="MPN63194.1"/>
    <property type="molecule type" value="Genomic_DNA"/>
</dbReference>
<accession>A0A645JT24</accession>
<comment type="caution">
    <text evidence="1">The sequence shown here is derived from an EMBL/GenBank/DDBJ whole genome shotgun (WGS) entry which is preliminary data.</text>
</comment>
<organism evidence="1">
    <name type="scientific">bioreactor metagenome</name>
    <dbReference type="NCBI Taxonomy" id="1076179"/>
    <lineage>
        <taxon>unclassified sequences</taxon>
        <taxon>metagenomes</taxon>
        <taxon>ecological metagenomes</taxon>
    </lineage>
</organism>
<sequence>MEWQYLFASAGCQVKDLTTENQAADLLAVVVDHGAFDLQEDRFNELTQFGPAQEKTRFSCGENLQVELLERSSAATASPEVTENTKQ</sequence>
<proteinExistence type="predicted"/>
<gene>
    <name evidence="1" type="ORF">SDC9_210949</name>
</gene>